<proteinExistence type="predicted"/>
<comment type="caution">
    <text evidence="1">The sequence shown here is derived from an EMBL/GenBank/DDBJ whole genome shotgun (WGS) entry which is preliminary data.</text>
</comment>
<evidence type="ECO:0000313" key="1">
    <source>
        <dbReference type="EMBL" id="EWM55111.1"/>
    </source>
</evidence>
<keyword evidence="2" id="KW-1185">Reference proteome</keyword>
<gene>
    <name evidence="1" type="ORF">RF007C_05410</name>
</gene>
<accession>W7UIQ9</accession>
<dbReference type="AlphaFoldDB" id="W7UIQ9"/>
<name>W7UIQ9_RUMFL</name>
<protein>
    <submittedName>
        <fullName evidence="1">Uncharacterized protein</fullName>
    </submittedName>
</protein>
<dbReference type="EMBL" id="ATAX01000006">
    <property type="protein sequence ID" value="EWM55111.1"/>
    <property type="molecule type" value="Genomic_DNA"/>
</dbReference>
<organism evidence="1 2">
    <name type="scientific">Ruminococcus flavefaciens 007c</name>
    <dbReference type="NCBI Taxonomy" id="1341157"/>
    <lineage>
        <taxon>Bacteria</taxon>
        <taxon>Bacillati</taxon>
        <taxon>Bacillota</taxon>
        <taxon>Clostridia</taxon>
        <taxon>Eubacteriales</taxon>
        <taxon>Oscillospiraceae</taxon>
        <taxon>Ruminococcus</taxon>
    </lineage>
</organism>
<dbReference type="Proteomes" id="UP000019365">
    <property type="component" value="Unassembled WGS sequence"/>
</dbReference>
<evidence type="ECO:0000313" key="2">
    <source>
        <dbReference type="Proteomes" id="UP000019365"/>
    </source>
</evidence>
<sequence length="30" mass="3359">MKTPDVFIAYGSRAVSDKICSVMINNIKEK</sequence>
<reference evidence="1 2" key="1">
    <citation type="journal article" date="2014" name="PLoS ONE">
        <title>Rumen cellulosomics: divergent fiber-degrading strategies revealed by comparative genome-wide analysis of six ruminococcal strains.</title>
        <authorList>
            <person name="Dassa B."/>
            <person name="Borovok I."/>
            <person name="Ruimy-Israeli V."/>
            <person name="Lamed R."/>
            <person name="Flint H.J."/>
            <person name="Duncan S.H."/>
            <person name="Henrissat B."/>
            <person name="Coutinho P."/>
            <person name="Morrison M."/>
            <person name="Mosoni P."/>
            <person name="Yeoman C.J."/>
            <person name="White B.A."/>
            <person name="Bayer E.A."/>
        </authorList>
    </citation>
    <scope>NUCLEOTIDE SEQUENCE [LARGE SCALE GENOMIC DNA]</scope>
    <source>
        <strain evidence="1 2">007c</strain>
    </source>
</reference>